<evidence type="ECO:0008006" key="4">
    <source>
        <dbReference type="Google" id="ProtNLM"/>
    </source>
</evidence>
<evidence type="ECO:0000256" key="1">
    <source>
        <dbReference type="SAM" id="MobiDB-lite"/>
    </source>
</evidence>
<evidence type="ECO:0000313" key="2">
    <source>
        <dbReference type="EMBL" id="SPQ93047.1"/>
    </source>
</evidence>
<protein>
    <recommendedName>
        <fullName evidence="4">Gamma-glutamylcyclotransferase</fullName>
    </recommendedName>
</protein>
<dbReference type="PANTHER" id="PTHR35748:SF1">
    <property type="entry name" value="OS05G0358400 PROTEIN"/>
    <property type="match status" value="1"/>
</dbReference>
<keyword evidence="2" id="KW-0496">Mitochondrion</keyword>
<organism evidence="2 3">
    <name type="scientific">Plasmodiophora brassicae</name>
    <name type="common">Clubroot disease agent</name>
    <dbReference type="NCBI Taxonomy" id="37360"/>
    <lineage>
        <taxon>Eukaryota</taxon>
        <taxon>Sar</taxon>
        <taxon>Rhizaria</taxon>
        <taxon>Endomyxa</taxon>
        <taxon>Phytomyxea</taxon>
        <taxon>Plasmodiophorida</taxon>
        <taxon>Plasmodiophoridae</taxon>
        <taxon>Plasmodiophora</taxon>
    </lineage>
</organism>
<geneLocation type="mitochondrion" evidence="2"/>
<dbReference type="PANTHER" id="PTHR35748">
    <property type="entry name" value="OS05G0358400 PROTEIN"/>
    <property type="match status" value="1"/>
</dbReference>
<dbReference type="Proteomes" id="UP000290189">
    <property type="component" value="Unassembled WGS sequence"/>
</dbReference>
<accession>A0A3P3XYM9</accession>
<evidence type="ECO:0000313" key="3">
    <source>
        <dbReference type="Proteomes" id="UP000290189"/>
    </source>
</evidence>
<dbReference type="EMBL" id="OVEO01000001">
    <property type="protein sequence ID" value="SPQ93047.1"/>
    <property type="molecule type" value="Genomic_DNA"/>
</dbReference>
<sequence>MSSTRYSRWKRTTPSPVHRSTLGGTLTRFFATFVVVVRPKRRRRHENTLLSEKEASQFDPMSSHACEARDDPRVYIVGYGSLMSIESARRTMPDLDDFTPALIFGWRRHFNLVSISALRRGLVSDDALRTGHVAAVTVRGGYPVSDALLVSLFRIPSGQVPGYLEREARYRFETVDAYPIATTALSIDDALDNPSVAFERGQPVRATICVQFEDDEALFRERFHSDATRYYEDVGQFYSGRLYRKDIFPMQDYLRLCLDAARRLARDKGVRNFLTTSYLADERTPLSQYVVDHCIGTSNPEQ</sequence>
<dbReference type="Gene3D" id="3.10.490.10">
    <property type="entry name" value="Gamma-glutamyl cyclotransferase-like"/>
    <property type="match status" value="1"/>
</dbReference>
<feature type="region of interest" description="Disordered" evidence="1">
    <location>
        <begin position="1"/>
        <end position="20"/>
    </location>
</feature>
<reference evidence="2 3" key="1">
    <citation type="submission" date="2018-03" db="EMBL/GenBank/DDBJ databases">
        <authorList>
            <person name="Fogelqvist J."/>
        </authorList>
    </citation>
    <scope>NUCLEOTIDE SEQUENCE [LARGE SCALE GENOMIC DNA]</scope>
</reference>
<dbReference type="AlphaFoldDB" id="A0A3P3XYM9"/>
<gene>
    <name evidence="2" type="ORF">PLBR_LOCUS262</name>
</gene>
<proteinExistence type="predicted"/>
<name>A0A3P3XYM9_PLABS</name>